<keyword evidence="1" id="KW-0472">Membrane</keyword>
<name>A0A517PCI9_9PLAN</name>
<evidence type="ECO:0000313" key="2">
    <source>
        <dbReference type="EMBL" id="QDT17094.1"/>
    </source>
</evidence>
<feature type="transmembrane region" description="Helical" evidence="1">
    <location>
        <begin position="52"/>
        <end position="74"/>
    </location>
</feature>
<keyword evidence="3" id="KW-1185">Reference proteome</keyword>
<dbReference type="AlphaFoldDB" id="A0A517PCI9"/>
<evidence type="ECO:0000256" key="1">
    <source>
        <dbReference type="SAM" id="Phobius"/>
    </source>
</evidence>
<dbReference type="RefSeq" id="WP_145359999.1">
    <property type="nucleotide sequence ID" value="NZ_CP036265.1"/>
</dbReference>
<dbReference type="Proteomes" id="UP000318741">
    <property type="component" value="Chromosome"/>
</dbReference>
<dbReference type="EMBL" id="CP036265">
    <property type="protein sequence ID" value="QDT17094.1"/>
    <property type="molecule type" value="Genomic_DNA"/>
</dbReference>
<dbReference type="Gene3D" id="1.20.120.1630">
    <property type="match status" value="1"/>
</dbReference>
<protein>
    <recommendedName>
        <fullName evidence="4">NnrU domain-containing protein</fullName>
    </recommendedName>
</protein>
<feature type="transmembrane region" description="Helical" evidence="1">
    <location>
        <begin position="12"/>
        <end position="32"/>
    </location>
</feature>
<organism evidence="2 3">
    <name type="scientific">Alienimonas californiensis</name>
    <dbReference type="NCBI Taxonomy" id="2527989"/>
    <lineage>
        <taxon>Bacteria</taxon>
        <taxon>Pseudomonadati</taxon>
        <taxon>Planctomycetota</taxon>
        <taxon>Planctomycetia</taxon>
        <taxon>Planctomycetales</taxon>
        <taxon>Planctomycetaceae</taxon>
        <taxon>Alienimonas</taxon>
    </lineage>
</organism>
<proteinExistence type="predicted"/>
<dbReference type="KEGG" id="acaf:CA12_32060"/>
<sequence>MPRRIAGERTALGGAVRVAAATAAFAAVHSLLASRTVKRAVGRAVGERNRAGLYRVLFNGSAVAGAGLIAVVAVRAPGRELYHVRGPQAGALRVGQLGGTLFALAALRQVGVTRFLGLPSAAAWLAGGPVPEPPEGQGPALDAVGLRRAAGPFAWSRHPLNLAPLPILWLNPRMTTNLAAFNAATTLYLVVGSLHEEARLREAYGDRYVAYQHSGVPYYLPASRADATEPVSAALGEE</sequence>
<dbReference type="OrthoDB" id="9789029at2"/>
<keyword evidence="1" id="KW-1133">Transmembrane helix</keyword>
<evidence type="ECO:0000313" key="3">
    <source>
        <dbReference type="Proteomes" id="UP000318741"/>
    </source>
</evidence>
<gene>
    <name evidence="2" type="ORF">CA12_32060</name>
</gene>
<keyword evidence="1" id="KW-0812">Transmembrane</keyword>
<evidence type="ECO:0008006" key="4">
    <source>
        <dbReference type="Google" id="ProtNLM"/>
    </source>
</evidence>
<accession>A0A517PCI9</accession>
<reference evidence="2 3" key="1">
    <citation type="submission" date="2019-02" db="EMBL/GenBank/DDBJ databases">
        <title>Deep-cultivation of Planctomycetes and their phenomic and genomic characterization uncovers novel biology.</title>
        <authorList>
            <person name="Wiegand S."/>
            <person name="Jogler M."/>
            <person name="Boedeker C."/>
            <person name="Pinto D."/>
            <person name="Vollmers J."/>
            <person name="Rivas-Marin E."/>
            <person name="Kohn T."/>
            <person name="Peeters S.H."/>
            <person name="Heuer A."/>
            <person name="Rast P."/>
            <person name="Oberbeckmann S."/>
            <person name="Bunk B."/>
            <person name="Jeske O."/>
            <person name="Meyerdierks A."/>
            <person name="Storesund J.E."/>
            <person name="Kallscheuer N."/>
            <person name="Luecker S."/>
            <person name="Lage O.M."/>
            <person name="Pohl T."/>
            <person name="Merkel B.J."/>
            <person name="Hornburger P."/>
            <person name="Mueller R.-W."/>
            <person name="Bruemmer F."/>
            <person name="Labrenz M."/>
            <person name="Spormann A.M."/>
            <person name="Op den Camp H."/>
            <person name="Overmann J."/>
            <person name="Amann R."/>
            <person name="Jetten M.S.M."/>
            <person name="Mascher T."/>
            <person name="Medema M.H."/>
            <person name="Devos D.P."/>
            <person name="Kaster A.-K."/>
            <person name="Ovreas L."/>
            <person name="Rohde M."/>
            <person name="Galperin M.Y."/>
            <person name="Jogler C."/>
        </authorList>
    </citation>
    <scope>NUCLEOTIDE SEQUENCE [LARGE SCALE GENOMIC DNA]</scope>
    <source>
        <strain evidence="2 3">CA12</strain>
    </source>
</reference>